<dbReference type="GO" id="GO:0006633">
    <property type="term" value="P:fatty acid biosynthetic process"/>
    <property type="evidence" value="ECO:0007669"/>
    <property type="project" value="InterPro"/>
</dbReference>
<dbReference type="Proteomes" id="UP000824161">
    <property type="component" value="Unassembled WGS sequence"/>
</dbReference>
<dbReference type="PANTHER" id="PTHR34069">
    <property type="entry name" value="3-OXOACYL-[ACYL-CARRIER-PROTEIN] SYNTHASE 3"/>
    <property type="match status" value="1"/>
</dbReference>
<dbReference type="GO" id="GO:0044550">
    <property type="term" value="P:secondary metabolite biosynthetic process"/>
    <property type="evidence" value="ECO:0007669"/>
    <property type="project" value="TreeGrafter"/>
</dbReference>
<evidence type="ECO:0000313" key="6">
    <source>
        <dbReference type="Proteomes" id="UP000824161"/>
    </source>
</evidence>
<dbReference type="Pfam" id="PF08541">
    <property type="entry name" value="ACP_syn_III_C"/>
    <property type="match status" value="1"/>
</dbReference>
<dbReference type="EMBL" id="DVLY01000045">
    <property type="protein sequence ID" value="HIT97576.1"/>
    <property type="molecule type" value="Genomic_DNA"/>
</dbReference>
<evidence type="ECO:0000259" key="4">
    <source>
        <dbReference type="Pfam" id="PF08545"/>
    </source>
</evidence>
<feature type="domain" description="Beta-ketoacyl-[acyl-carrier-protein] synthase III C-terminal" evidence="3">
    <location>
        <begin position="260"/>
        <end position="360"/>
    </location>
</feature>
<dbReference type="AlphaFoldDB" id="A0A9D1H8Y0"/>
<evidence type="ECO:0000256" key="2">
    <source>
        <dbReference type="ARBA" id="ARBA00023315"/>
    </source>
</evidence>
<organism evidence="5 6">
    <name type="scientific">Candidatus Merdimorpha stercoravium</name>
    <dbReference type="NCBI Taxonomy" id="2840863"/>
    <lineage>
        <taxon>Bacteria</taxon>
        <taxon>Pseudomonadati</taxon>
        <taxon>Bacteroidota</taxon>
        <taxon>Flavobacteriia</taxon>
        <taxon>Flavobacteriales</taxon>
        <taxon>Candidatus Merdimorpha</taxon>
    </lineage>
</organism>
<evidence type="ECO:0000256" key="1">
    <source>
        <dbReference type="ARBA" id="ARBA00022679"/>
    </source>
</evidence>
<protein>
    <submittedName>
        <fullName evidence="5">Ketoacyl-ACP synthase III</fullName>
    </submittedName>
</protein>
<evidence type="ECO:0000259" key="3">
    <source>
        <dbReference type="Pfam" id="PF08541"/>
    </source>
</evidence>
<reference evidence="5" key="1">
    <citation type="submission" date="2020-10" db="EMBL/GenBank/DDBJ databases">
        <authorList>
            <person name="Gilroy R."/>
        </authorList>
    </citation>
    <scope>NUCLEOTIDE SEQUENCE</scope>
    <source>
        <strain evidence="5">1383</strain>
    </source>
</reference>
<dbReference type="GO" id="GO:0004315">
    <property type="term" value="F:3-oxoacyl-[acyl-carrier-protein] synthase activity"/>
    <property type="evidence" value="ECO:0007669"/>
    <property type="project" value="InterPro"/>
</dbReference>
<keyword evidence="1" id="KW-0808">Transferase</keyword>
<comment type="caution">
    <text evidence="5">The sequence shown here is derived from an EMBL/GenBank/DDBJ whole genome shotgun (WGS) entry which is preliminary data.</text>
</comment>
<sequence length="366" mass="40764">MEKHLNTVIAGSGCYLPPRVVKNDHFLSTEFYDTDGKRIERTNEDIVEKFRELVGITERRYVEDGVNNSDMAAEAARRAIESWGGDPETLDYVIVAHNYADIPETTYCSEMVPSVSARVKHKLGIKNRQCIPYDMIFGCPGWLQGVILAHHLIQARLARNILVVGSDTLSRICDPHDRDQMIFSDGAGAVVLTAVESDKKFGVLSTATLSDTGEESDYLKGGPSVNPDYSGPRRTVIRMAGRKVYEYVLRNVPGAIKSALDQAGLTLDEMAKMIIHQANEKMDEAVFIRLRRLYPGCKKESKEFMPMSLSFLGNSSVATIPTLYDLIARGELPEHRFHADDNVILTSVGAGMSINAVIYRFPDSWK</sequence>
<dbReference type="Gene3D" id="3.40.47.10">
    <property type="match status" value="2"/>
</dbReference>
<reference evidence="5" key="2">
    <citation type="journal article" date="2021" name="PeerJ">
        <title>Extensive microbial diversity within the chicken gut microbiome revealed by metagenomics and culture.</title>
        <authorList>
            <person name="Gilroy R."/>
            <person name="Ravi A."/>
            <person name="Getino M."/>
            <person name="Pursley I."/>
            <person name="Horton D.L."/>
            <person name="Alikhan N.F."/>
            <person name="Baker D."/>
            <person name="Gharbi K."/>
            <person name="Hall N."/>
            <person name="Watson M."/>
            <person name="Adriaenssens E.M."/>
            <person name="Foster-Nyarko E."/>
            <person name="Jarju S."/>
            <person name="Secka A."/>
            <person name="Antonio M."/>
            <person name="Oren A."/>
            <person name="Chaudhuri R.R."/>
            <person name="La Ragione R."/>
            <person name="Hildebrand F."/>
            <person name="Pallen M.J."/>
        </authorList>
    </citation>
    <scope>NUCLEOTIDE SEQUENCE</scope>
    <source>
        <strain evidence="5">1383</strain>
    </source>
</reference>
<proteinExistence type="predicted"/>
<accession>A0A9D1H8Y0</accession>
<dbReference type="PANTHER" id="PTHR34069:SF2">
    <property type="entry name" value="BETA-KETOACYL-[ACYL-CARRIER-PROTEIN] SYNTHASE III"/>
    <property type="match status" value="1"/>
</dbReference>
<feature type="domain" description="Beta-ketoacyl-[acyl-carrier-protein] synthase III N-terminal" evidence="4">
    <location>
        <begin position="133"/>
        <end position="211"/>
    </location>
</feature>
<keyword evidence="2" id="KW-0012">Acyltransferase</keyword>
<dbReference type="InterPro" id="IPR013747">
    <property type="entry name" value="ACP_syn_III_C"/>
</dbReference>
<evidence type="ECO:0000313" key="5">
    <source>
        <dbReference type="EMBL" id="HIT97576.1"/>
    </source>
</evidence>
<dbReference type="Pfam" id="PF08545">
    <property type="entry name" value="ACP_syn_III"/>
    <property type="match status" value="1"/>
</dbReference>
<gene>
    <name evidence="5" type="ORF">IAC44_01925</name>
</gene>
<dbReference type="CDD" id="cd00830">
    <property type="entry name" value="KAS_III"/>
    <property type="match status" value="1"/>
</dbReference>
<name>A0A9D1H8Y0_9FLAO</name>
<dbReference type="InterPro" id="IPR016039">
    <property type="entry name" value="Thiolase-like"/>
</dbReference>
<dbReference type="InterPro" id="IPR013751">
    <property type="entry name" value="ACP_syn_III_N"/>
</dbReference>
<dbReference type="SUPFAM" id="SSF53901">
    <property type="entry name" value="Thiolase-like"/>
    <property type="match status" value="1"/>
</dbReference>